<accession>X0U6S5</accession>
<dbReference type="EMBL" id="BARS01019907">
    <property type="protein sequence ID" value="GAF96062.1"/>
    <property type="molecule type" value="Genomic_DNA"/>
</dbReference>
<evidence type="ECO:0000313" key="2">
    <source>
        <dbReference type="EMBL" id="GAF96062.1"/>
    </source>
</evidence>
<dbReference type="AlphaFoldDB" id="X0U6S5"/>
<protein>
    <submittedName>
        <fullName evidence="2">Uncharacterized protein</fullName>
    </submittedName>
</protein>
<feature type="non-terminal residue" evidence="2">
    <location>
        <position position="274"/>
    </location>
</feature>
<comment type="caution">
    <text evidence="2">The sequence shown here is derived from an EMBL/GenBank/DDBJ whole genome shotgun (WGS) entry which is preliminary data.</text>
</comment>
<proteinExistence type="predicted"/>
<evidence type="ECO:0000256" key="1">
    <source>
        <dbReference type="SAM" id="MobiDB-lite"/>
    </source>
</evidence>
<feature type="non-terminal residue" evidence="2">
    <location>
        <position position="1"/>
    </location>
</feature>
<gene>
    <name evidence="2" type="ORF">S01H1_32179</name>
</gene>
<sequence>EIPIGAIVGELTSQATLGLINGACNNALTVEFTFLNSSIDPTDTVPFLDTDDNLDEDYVEDKDNSGLPDGFEKYPEFITRVLDDVPGDEVGDPLWPIRRAAGITIVAGVNVLLQFLIFEPGTFIDEHIPYDEELGYPTVTLLQNAGDPDFDPEPTSITDFCTPLITTNTSFAISKDNPCTDDSIPRDELDPLCEVVGATFDIPEVGITSPDESGVVLFTNPQDGTYTFTNVSVGQRDADGDGYENGLDTCAFVPNEGDPRIKGEADLDIDGLDA</sequence>
<feature type="region of interest" description="Disordered" evidence="1">
    <location>
        <begin position="255"/>
        <end position="274"/>
    </location>
</feature>
<organism evidence="2">
    <name type="scientific">marine sediment metagenome</name>
    <dbReference type="NCBI Taxonomy" id="412755"/>
    <lineage>
        <taxon>unclassified sequences</taxon>
        <taxon>metagenomes</taxon>
        <taxon>ecological metagenomes</taxon>
    </lineage>
</organism>
<reference evidence="2" key="1">
    <citation type="journal article" date="2014" name="Front. Microbiol.">
        <title>High frequency of phylogenetically diverse reductive dehalogenase-homologous genes in deep subseafloor sedimentary metagenomes.</title>
        <authorList>
            <person name="Kawai M."/>
            <person name="Futagami T."/>
            <person name="Toyoda A."/>
            <person name="Takaki Y."/>
            <person name="Nishi S."/>
            <person name="Hori S."/>
            <person name="Arai W."/>
            <person name="Tsubouchi T."/>
            <person name="Morono Y."/>
            <person name="Uchiyama I."/>
            <person name="Ito T."/>
            <person name="Fujiyama A."/>
            <person name="Inagaki F."/>
            <person name="Takami H."/>
        </authorList>
    </citation>
    <scope>NUCLEOTIDE SEQUENCE</scope>
    <source>
        <strain evidence="2">Expedition CK06-06</strain>
    </source>
</reference>
<name>X0U6S5_9ZZZZ</name>